<dbReference type="InterPro" id="IPR011701">
    <property type="entry name" value="MFS"/>
</dbReference>
<feature type="transmembrane region" description="Helical" evidence="5">
    <location>
        <begin position="395"/>
        <end position="417"/>
    </location>
</feature>
<sequence length="442" mass="47371">MSLDPSLVEPASTRPPTSLRTWAVCGLMLLATMLNYMDRQALSQQATDVRSELKLTNEDYGNLETGFGIAFAVGGVATGFLVDQFSLRWMYPAVLLLWSAVGFATGWVTSYRELMICRVLLGFAEAGQWPCALAASQRLLSRSNRALGNSILQSGASLGAIITPLVILGLNQPGVIGNWRLPFRVIGALGVVWVAAWLILIRPRDLELKDQGAAPTSQDDREAADVDRATRVRRFAALIVVVIAINICWQYFRAWMPMMLKKEHGYGETTIQWFSSAYYIAAGVGCLVVGGLAKFLTSRGWSVHGARMAMFVGCVALTALGCVAAYLPASPLLLILLLAVGFGSLGQFPTYYAFTQEISTRGMGKVTGAFSFVAWISVAAVQGPIGRWIDQTGSYAAVTLIAGLAPIAAALALLILWRPAKPVRSTSAASAAATPDLEATPS</sequence>
<protein>
    <submittedName>
        <fullName evidence="7">Hexuronate transporter</fullName>
    </submittedName>
</protein>
<dbReference type="OrthoDB" id="8596007at2"/>
<dbReference type="AlphaFoldDB" id="A0A1U7CXV8"/>
<dbReference type="PROSITE" id="PS50850">
    <property type="entry name" value="MFS"/>
    <property type="match status" value="1"/>
</dbReference>
<dbReference type="SUPFAM" id="SSF103473">
    <property type="entry name" value="MFS general substrate transporter"/>
    <property type="match status" value="1"/>
</dbReference>
<evidence type="ECO:0000256" key="3">
    <source>
        <dbReference type="ARBA" id="ARBA00022989"/>
    </source>
</evidence>
<reference evidence="8" key="1">
    <citation type="submission" date="2016-12" db="EMBL/GenBank/DDBJ databases">
        <title>Comparative genomics of four Isosphaeraceae planctomycetes: a common pool of plasmids and glycoside hydrolase genes.</title>
        <authorList>
            <person name="Ivanova A."/>
        </authorList>
    </citation>
    <scope>NUCLEOTIDE SEQUENCE [LARGE SCALE GENOMIC DNA]</scope>
    <source>
        <strain evidence="8">PX4</strain>
    </source>
</reference>
<keyword evidence="3 5" id="KW-1133">Transmembrane helix</keyword>
<feature type="transmembrane region" description="Helical" evidence="5">
    <location>
        <begin position="60"/>
        <end position="82"/>
    </location>
</feature>
<evidence type="ECO:0000313" key="8">
    <source>
        <dbReference type="Proteomes" id="UP000186309"/>
    </source>
</evidence>
<name>A0A1U7CXV8_9BACT</name>
<gene>
    <name evidence="7" type="primary">exuT_2</name>
    <name evidence="7" type="ORF">BSF38_05327</name>
</gene>
<dbReference type="KEGG" id="pbor:BSF38_05327"/>
<organism evidence="7 8">
    <name type="scientific">Paludisphaera borealis</name>
    <dbReference type="NCBI Taxonomy" id="1387353"/>
    <lineage>
        <taxon>Bacteria</taxon>
        <taxon>Pseudomonadati</taxon>
        <taxon>Planctomycetota</taxon>
        <taxon>Planctomycetia</taxon>
        <taxon>Isosphaerales</taxon>
        <taxon>Isosphaeraceae</taxon>
        <taxon>Paludisphaera</taxon>
    </lineage>
</organism>
<feature type="transmembrane region" description="Helical" evidence="5">
    <location>
        <begin position="146"/>
        <end position="169"/>
    </location>
</feature>
<dbReference type="GO" id="GO:0046943">
    <property type="term" value="F:carboxylic acid transmembrane transporter activity"/>
    <property type="evidence" value="ECO:0007669"/>
    <property type="project" value="TreeGrafter"/>
</dbReference>
<evidence type="ECO:0000256" key="4">
    <source>
        <dbReference type="ARBA" id="ARBA00023136"/>
    </source>
</evidence>
<evidence type="ECO:0000256" key="1">
    <source>
        <dbReference type="ARBA" id="ARBA00004141"/>
    </source>
</evidence>
<feature type="transmembrane region" description="Helical" evidence="5">
    <location>
        <begin position="276"/>
        <end position="296"/>
    </location>
</feature>
<comment type="subcellular location">
    <subcellularLocation>
        <location evidence="1">Membrane</location>
        <topology evidence="1">Multi-pass membrane protein</topology>
    </subcellularLocation>
</comment>
<proteinExistence type="predicted"/>
<dbReference type="InterPro" id="IPR036259">
    <property type="entry name" value="MFS_trans_sf"/>
</dbReference>
<dbReference type="Pfam" id="PF07690">
    <property type="entry name" value="MFS_1"/>
    <property type="match status" value="1"/>
</dbReference>
<dbReference type="STRING" id="1387353.BSF38_05327"/>
<feature type="transmembrane region" description="Helical" evidence="5">
    <location>
        <begin position="88"/>
        <end position="108"/>
    </location>
</feature>
<feature type="transmembrane region" description="Helical" evidence="5">
    <location>
        <begin position="366"/>
        <end position="389"/>
    </location>
</feature>
<dbReference type="PANTHER" id="PTHR23508">
    <property type="entry name" value="CARBOXYLIC ACID TRANSPORTER PROTEIN HOMOLOG"/>
    <property type="match status" value="1"/>
</dbReference>
<dbReference type="EMBL" id="CP019082">
    <property type="protein sequence ID" value="APW63751.1"/>
    <property type="molecule type" value="Genomic_DNA"/>
</dbReference>
<evidence type="ECO:0000259" key="6">
    <source>
        <dbReference type="PROSITE" id="PS50850"/>
    </source>
</evidence>
<keyword evidence="2 5" id="KW-0812">Transmembrane</keyword>
<feature type="transmembrane region" description="Helical" evidence="5">
    <location>
        <begin position="181"/>
        <end position="201"/>
    </location>
</feature>
<evidence type="ECO:0000256" key="5">
    <source>
        <dbReference type="SAM" id="Phobius"/>
    </source>
</evidence>
<feature type="domain" description="Major facilitator superfamily (MFS) profile" evidence="6">
    <location>
        <begin position="24"/>
        <end position="421"/>
    </location>
</feature>
<feature type="transmembrane region" description="Helical" evidence="5">
    <location>
        <begin position="20"/>
        <end position="37"/>
    </location>
</feature>
<dbReference type="Proteomes" id="UP000186309">
    <property type="component" value="Chromosome"/>
</dbReference>
<dbReference type="InterPro" id="IPR020846">
    <property type="entry name" value="MFS_dom"/>
</dbReference>
<feature type="transmembrane region" description="Helical" evidence="5">
    <location>
        <begin position="235"/>
        <end position="256"/>
    </location>
</feature>
<dbReference type="GO" id="GO:0005886">
    <property type="term" value="C:plasma membrane"/>
    <property type="evidence" value="ECO:0007669"/>
    <property type="project" value="TreeGrafter"/>
</dbReference>
<dbReference type="RefSeq" id="WP_076350062.1">
    <property type="nucleotide sequence ID" value="NZ_CP019082.1"/>
</dbReference>
<keyword evidence="4 5" id="KW-0472">Membrane</keyword>
<dbReference type="PANTHER" id="PTHR23508:SF10">
    <property type="entry name" value="CARBOXYLIC ACID TRANSPORTER PROTEIN HOMOLOG"/>
    <property type="match status" value="1"/>
</dbReference>
<feature type="transmembrane region" description="Helical" evidence="5">
    <location>
        <begin position="333"/>
        <end position="354"/>
    </location>
</feature>
<dbReference type="Gene3D" id="1.20.1250.20">
    <property type="entry name" value="MFS general substrate transporter like domains"/>
    <property type="match status" value="2"/>
</dbReference>
<accession>A0A1U7CXV8</accession>
<feature type="transmembrane region" description="Helical" evidence="5">
    <location>
        <begin position="308"/>
        <end position="327"/>
    </location>
</feature>
<evidence type="ECO:0000256" key="2">
    <source>
        <dbReference type="ARBA" id="ARBA00022692"/>
    </source>
</evidence>
<keyword evidence="8" id="KW-1185">Reference proteome</keyword>
<evidence type="ECO:0000313" key="7">
    <source>
        <dbReference type="EMBL" id="APW63751.1"/>
    </source>
</evidence>